<dbReference type="GO" id="GO:0015833">
    <property type="term" value="P:peptide transport"/>
    <property type="evidence" value="ECO:0007669"/>
    <property type="project" value="TreeGrafter"/>
</dbReference>
<accession>A0A1I4S5P4</accession>
<feature type="signal peptide" evidence="2">
    <location>
        <begin position="1"/>
        <end position="25"/>
    </location>
</feature>
<feature type="chain" id="PRO_5038442236" evidence="2">
    <location>
        <begin position="26"/>
        <end position="520"/>
    </location>
</feature>
<feature type="region of interest" description="Disordered" evidence="1">
    <location>
        <begin position="376"/>
        <end position="396"/>
    </location>
</feature>
<keyword evidence="2" id="KW-0732">Signal</keyword>
<dbReference type="PROSITE" id="PS51257">
    <property type="entry name" value="PROKAR_LIPOPROTEIN"/>
    <property type="match status" value="1"/>
</dbReference>
<reference evidence="4 5" key="1">
    <citation type="submission" date="2016-10" db="EMBL/GenBank/DDBJ databases">
        <authorList>
            <person name="de Groot N.N."/>
        </authorList>
    </citation>
    <scope>NUCLEOTIDE SEQUENCE [LARGE SCALE GENOMIC DNA]</scope>
    <source>
        <strain evidence="4 5">CGMCC 4.1877</strain>
    </source>
</reference>
<dbReference type="Gene3D" id="3.10.105.10">
    <property type="entry name" value="Dipeptide-binding Protein, Domain 3"/>
    <property type="match status" value="1"/>
</dbReference>
<dbReference type="PROSITE" id="PS51318">
    <property type="entry name" value="TAT"/>
    <property type="match status" value="1"/>
</dbReference>
<evidence type="ECO:0000313" key="5">
    <source>
        <dbReference type="Proteomes" id="UP000199614"/>
    </source>
</evidence>
<dbReference type="Pfam" id="PF00496">
    <property type="entry name" value="SBP_bac_5"/>
    <property type="match status" value="1"/>
</dbReference>
<dbReference type="AlphaFoldDB" id="A0A1I4S5P4"/>
<dbReference type="InterPro" id="IPR000914">
    <property type="entry name" value="SBP_5_dom"/>
</dbReference>
<dbReference type="PANTHER" id="PTHR30290">
    <property type="entry name" value="PERIPLASMIC BINDING COMPONENT OF ABC TRANSPORTER"/>
    <property type="match status" value="1"/>
</dbReference>
<name>A0A1I4S5P4_PSUAM</name>
<dbReference type="RefSeq" id="WP_093335888.1">
    <property type="nucleotide sequence ID" value="NZ_FOUY01000001.1"/>
</dbReference>
<evidence type="ECO:0000259" key="3">
    <source>
        <dbReference type="Pfam" id="PF00496"/>
    </source>
</evidence>
<dbReference type="GO" id="GO:1904680">
    <property type="term" value="F:peptide transmembrane transporter activity"/>
    <property type="evidence" value="ECO:0007669"/>
    <property type="project" value="TreeGrafter"/>
</dbReference>
<dbReference type="InterPro" id="IPR006311">
    <property type="entry name" value="TAT_signal"/>
</dbReference>
<gene>
    <name evidence="4" type="ORF">SAMN05216207_1001261</name>
</gene>
<protein>
    <submittedName>
        <fullName evidence="4">Peptide/nickel transport system substrate-binding protein</fullName>
    </submittedName>
</protein>
<dbReference type="Gene3D" id="3.40.190.10">
    <property type="entry name" value="Periplasmic binding protein-like II"/>
    <property type="match status" value="1"/>
</dbReference>
<dbReference type="EMBL" id="FOUY01000001">
    <property type="protein sequence ID" value="SFM59817.1"/>
    <property type="molecule type" value="Genomic_DNA"/>
</dbReference>
<evidence type="ECO:0000256" key="1">
    <source>
        <dbReference type="SAM" id="MobiDB-lite"/>
    </source>
</evidence>
<evidence type="ECO:0000313" key="4">
    <source>
        <dbReference type="EMBL" id="SFM59817.1"/>
    </source>
</evidence>
<sequence length="520" mass="54453">MSLSRRAFLRATGAAAALAGIPALAACGAPADAAEPRLTVAFAGTGPLGTPDPHLVWRPVDRARAAAVADTLLVWGQDMRPEPHLAASVGPDRTGTRWRVRLREAIAHDGRPITAADVLASWRRILAPATGATAAPLLSHVDLSASRALSATELEIVLDTPDFLFPLVLGAPGTGIVRDGRGDAPVGTGGFRTAGDDPAVLARHDAHWLGAAPSAELAFLVDDAEENRYQSLLDGHVAWVHDLFPHSVRRILGRTGTRVVSAPGSATRFLDFVGEPLADPRLREAVRIGIGRDELVRTVLLDLGSPGDDLFGPGLDRHPDDLPPVARDVVRARELVTAAGADGATVPLVLDPFDPLSQPAATIVGEQLEAIGLRPEPHEADAPDADPTPGLRFRRVPANPIPLHLRATARDRAAGADAEAGAGDARAGGTDGVGFASHTGEAGTVDAADDLGRLLTTAAGTPDERARDEALRRAQLLLRPEATAWSVGDEHVGISADLTGVEPARPDTGTWARFHRVRWG</sequence>
<dbReference type="OrthoDB" id="9046151at2"/>
<proteinExistence type="predicted"/>
<keyword evidence="5" id="KW-1185">Reference proteome</keyword>
<evidence type="ECO:0000256" key="2">
    <source>
        <dbReference type="SAM" id="SignalP"/>
    </source>
</evidence>
<dbReference type="Proteomes" id="UP000199614">
    <property type="component" value="Unassembled WGS sequence"/>
</dbReference>
<feature type="domain" description="Solute-binding protein family 5" evidence="3">
    <location>
        <begin position="81"/>
        <end position="379"/>
    </location>
</feature>
<organism evidence="4 5">
    <name type="scientific">Pseudonocardia ammonioxydans</name>
    <dbReference type="NCBI Taxonomy" id="260086"/>
    <lineage>
        <taxon>Bacteria</taxon>
        <taxon>Bacillati</taxon>
        <taxon>Actinomycetota</taxon>
        <taxon>Actinomycetes</taxon>
        <taxon>Pseudonocardiales</taxon>
        <taxon>Pseudonocardiaceae</taxon>
        <taxon>Pseudonocardia</taxon>
    </lineage>
</organism>
<dbReference type="STRING" id="260086.SAMN05216207_1001261"/>
<dbReference type="SUPFAM" id="SSF53850">
    <property type="entry name" value="Periplasmic binding protein-like II"/>
    <property type="match status" value="1"/>
</dbReference>
<dbReference type="InterPro" id="IPR039424">
    <property type="entry name" value="SBP_5"/>
</dbReference>